<feature type="region of interest" description="Disordered" evidence="1">
    <location>
        <begin position="135"/>
        <end position="155"/>
    </location>
</feature>
<evidence type="ECO:0000259" key="2">
    <source>
        <dbReference type="Pfam" id="PF13936"/>
    </source>
</evidence>
<dbReference type="EMBL" id="HBHZ01006288">
    <property type="protein sequence ID" value="CAE0191795.1"/>
    <property type="molecule type" value="Transcribed_RNA"/>
</dbReference>
<protein>
    <recommendedName>
        <fullName evidence="2">Transposase IS30-like HTH domain-containing protein</fullName>
    </recommendedName>
</protein>
<sequence>MSEDAMVDQAEMALAQEPSAPAPESAGDGKRTRFLSQEERKRATELLMAGHNVSSIAKVLDRSIPTVSRVKKEVLKGKSWNEKRTKKRKSKFDNPDTIARVTEAWNNADGELTYDKIAQILGCSTSTAWAFVKSQGWRRPNSKKAKKSQTVASTT</sequence>
<feature type="compositionally biased region" description="Basic and acidic residues" evidence="1">
    <location>
        <begin position="27"/>
        <end position="37"/>
    </location>
</feature>
<feature type="domain" description="Transposase IS30-like HTH" evidence="2">
    <location>
        <begin position="32"/>
        <end position="70"/>
    </location>
</feature>
<gene>
    <name evidence="3" type="ORF">CROS1456_LOCUS4885</name>
</gene>
<dbReference type="InterPro" id="IPR009057">
    <property type="entry name" value="Homeodomain-like_sf"/>
</dbReference>
<evidence type="ECO:0000313" key="3">
    <source>
        <dbReference type="EMBL" id="CAE0191795.1"/>
    </source>
</evidence>
<feature type="compositionally biased region" description="Low complexity" evidence="1">
    <location>
        <begin position="17"/>
        <end position="26"/>
    </location>
</feature>
<dbReference type="AlphaFoldDB" id="A0A7S3CE58"/>
<evidence type="ECO:0000256" key="1">
    <source>
        <dbReference type="SAM" id="MobiDB-lite"/>
    </source>
</evidence>
<dbReference type="SUPFAM" id="SSF46689">
    <property type="entry name" value="Homeodomain-like"/>
    <property type="match status" value="1"/>
</dbReference>
<name>A0A7S3CE58_9CHLO</name>
<dbReference type="Pfam" id="PF13936">
    <property type="entry name" value="HTH_38"/>
    <property type="match status" value="1"/>
</dbReference>
<reference evidence="3" key="1">
    <citation type="submission" date="2021-01" db="EMBL/GenBank/DDBJ databases">
        <authorList>
            <person name="Corre E."/>
            <person name="Pelletier E."/>
            <person name="Niang G."/>
            <person name="Scheremetjew M."/>
            <person name="Finn R."/>
            <person name="Kale V."/>
            <person name="Holt S."/>
            <person name="Cochrane G."/>
            <person name="Meng A."/>
            <person name="Brown T."/>
            <person name="Cohen L."/>
        </authorList>
    </citation>
    <scope>NUCLEOTIDE SEQUENCE</scope>
    <source>
        <strain evidence="3">RCC1871</strain>
    </source>
</reference>
<organism evidence="3">
    <name type="scientific">Chloropicon roscoffensis</name>
    <dbReference type="NCBI Taxonomy" id="1461544"/>
    <lineage>
        <taxon>Eukaryota</taxon>
        <taxon>Viridiplantae</taxon>
        <taxon>Chlorophyta</taxon>
        <taxon>Chloropicophyceae</taxon>
        <taxon>Chloropicales</taxon>
        <taxon>Chloropicaceae</taxon>
        <taxon>Chloropicon</taxon>
    </lineage>
</organism>
<accession>A0A7S3CE58</accession>
<feature type="region of interest" description="Disordered" evidence="1">
    <location>
        <begin position="1"/>
        <end position="37"/>
    </location>
</feature>
<proteinExistence type="predicted"/>
<dbReference type="InterPro" id="IPR025246">
    <property type="entry name" value="IS30-like_HTH"/>
</dbReference>